<dbReference type="InterPro" id="IPR037185">
    <property type="entry name" value="EmrE-like"/>
</dbReference>
<dbReference type="Gene3D" id="3.40.50.300">
    <property type="entry name" value="P-loop containing nucleotide triphosphate hydrolases"/>
    <property type="match status" value="1"/>
</dbReference>
<dbReference type="GO" id="GO:0000139">
    <property type="term" value="C:Golgi membrane"/>
    <property type="evidence" value="ECO:0007669"/>
    <property type="project" value="TreeGrafter"/>
</dbReference>
<dbReference type="InterPro" id="IPR000863">
    <property type="entry name" value="Sulfotransferase_dom"/>
</dbReference>
<feature type="transmembrane region" description="Helical" evidence="7">
    <location>
        <begin position="214"/>
        <end position="231"/>
    </location>
</feature>
<sequence length="679" mass="76100">MRPSLSPLAVGLLASYTLYGYLQEKIMSWTYDGVRFRSTVILVAFNRIAGIAVAVYMQQYHLGNSLKPHHPVYAYAAISLFNFASTLCQYEALKHVSFTTQTLGKTSKMVPVLLLGRLVHGKRYNWRSYLAVLLVTLGSMLYMTTSHNGPTADSRSSAPRGILLLAGYLLFDGLASTTEAKLFQPSHRRSTSKDYGSSNGTRTLSRNELVFDQMLWTNVCSLGVSSLVVLADRKRSFGNFLDVLKTPSGPLLLFDVSFLSLSASIGLIFLLTTIATYGPLHCSTLMTGKQFLSIVLNGAAFKTGRNFGIGGWLGIGFVASGVDLELSNKHQAKEEKTLELSSTKSPKSSGERYLTKTVIRHFAFPIVGGLVAHILSTGLTPRNAADGVLASEVFPAGPSFVYRNQTYSRERIRSLSKEVDCPDHSAVKRTAYGSPIPRTVLASFPRSGNTLTREVVEHSTGFHTVHARCGLVLEMSYFAEGCKYPDNNFLVKDHVPEYTIYAQDDGEWKERAESYDRVVQVIRNPLDALWSYWHLMRSQMNHAKRIEGIDVLGLKNLSELDRMAQNWVQHTDYWMSVDRPRVMLRYEDLRSDDQVQHLARVLEVLLPADELPPIERLICADDDRAVAYQSRKAEPFYSWNHFTPEVRSHILSVVKDDWCALGFESMLRKQRGHKGIDCH</sequence>
<feature type="transmembrane region" description="Helical" evidence="7">
    <location>
        <begin position="126"/>
        <end position="145"/>
    </location>
</feature>
<evidence type="ECO:0000256" key="7">
    <source>
        <dbReference type="SAM" id="Phobius"/>
    </source>
</evidence>
<keyword evidence="10" id="KW-1185">Reference proteome</keyword>
<dbReference type="AlphaFoldDB" id="A0A1B9IEM3"/>
<evidence type="ECO:0000313" key="10">
    <source>
        <dbReference type="Proteomes" id="UP000092583"/>
    </source>
</evidence>
<dbReference type="InterPro" id="IPR027417">
    <property type="entry name" value="P-loop_NTPase"/>
</dbReference>
<dbReference type="SUPFAM" id="SSF103481">
    <property type="entry name" value="Multidrug resistance efflux transporter EmrE"/>
    <property type="match status" value="1"/>
</dbReference>
<keyword evidence="5 7" id="KW-1133">Transmembrane helix</keyword>
<dbReference type="OrthoDB" id="3365563at2759"/>
<name>A0A1B9IEM3_9TREE</name>
<keyword evidence="6 7" id="KW-0472">Membrane</keyword>
<evidence type="ECO:0000256" key="5">
    <source>
        <dbReference type="ARBA" id="ARBA00022989"/>
    </source>
</evidence>
<accession>A0A1B9IEM3</accession>
<dbReference type="EMBL" id="KV700097">
    <property type="protein sequence ID" value="OCF54012.1"/>
    <property type="molecule type" value="Genomic_DNA"/>
</dbReference>
<evidence type="ECO:0000256" key="1">
    <source>
        <dbReference type="ARBA" id="ARBA00004141"/>
    </source>
</evidence>
<evidence type="ECO:0000259" key="8">
    <source>
        <dbReference type="Pfam" id="PF00685"/>
    </source>
</evidence>
<dbReference type="Pfam" id="PF00685">
    <property type="entry name" value="Sulfotransfer_1"/>
    <property type="match status" value="1"/>
</dbReference>
<evidence type="ECO:0000256" key="4">
    <source>
        <dbReference type="ARBA" id="ARBA00022692"/>
    </source>
</evidence>
<comment type="subcellular location">
    <subcellularLocation>
        <location evidence="1">Membrane</location>
        <topology evidence="1">Multi-pass membrane protein</topology>
    </subcellularLocation>
</comment>
<dbReference type="GO" id="GO:0008146">
    <property type="term" value="F:sulfotransferase activity"/>
    <property type="evidence" value="ECO:0007669"/>
    <property type="project" value="InterPro"/>
</dbReference>
<evidence type="ECO:0000313" key="9">
    <source>
        <dbReference type="EMBL" id="OCF54012.1"/>
    </source>
</evidence>
<dbReference type="GO" id="GO:0005789">
    <property type="term" value="C:endoplasmic reticulum membrane"/>
    <property type="evidence" value="ECO:0007669"/>
    <property type="project" value="TreeGrafter"/>
</dbReference>
<dbReference type="InterPro" id="IPR013657">
    <property type="entry name" value="SCL35B1-4/HUT1"/>
</dbReference>
<feature type="domain" description="Sulfotransferase" evidence="8">
    <location>
        <begin position="439"/>
        <end position="619"/>
    </location>
</feature>
<reference evidence="10" key="2">
    <citation type="submission" date="2013-12" db="EMBL/GenBank/DDBJ databases">
        <title>Evolution of pathogenesis and genome organization in the Tremellales.</title>
        <authorList>
            <person name="Cuomo C."/>
            <person name="Litvintseva A."/>
            <person name="Heitman J."/>
            <person name="Chen Y."/>
            <person name="Sun S."/>
            <person name="Springer D."/>
            <person name="Dromer F."/>
            <person name="Young S."/>
            <person name="Zeng Q."/>
            <person name="Chapman S."/>
            <person name="Gujja S."/>
            <person name="Saif S."/>
            <person name="Birren B."/>
        </authorList>
    </citation>
    <scope>NUCLEOTIDE SEQUENCE [LARGE SCALE GENOMIC DNA]</scope>
    <source>
        <strain evidence="10">CBS 10435</strain>
    </source>
</reference>
<keyword evidence="4 7" id="KW-0812">Transmembrane</keyword>
<dbReference type="Pfam" id="PF08449">
    <property type="entry name" value="UAA"/>
    <property type="match status" value="1"/>
</dbReference>
<dbReference type="SUPFAM" id="SSF52540">
    <property type="entry name" value="P-loop containing nucleoside triphosphate hydrolases"/>
    <property type="match status" value="1"/>
</dbReference>
<reference evidence="9 10" key="1">
    <citation type="submission" date="2013-07" db="EMBL/GenBank/DDBJ databases">
        <title>The Genome Sequence of Kwoniella mangroviensis CBS10435.</title>
        <authorList>
            <consortium name="The Broad Institute Genome Sequencing Platform"/>
            <person name="Cuomo C."/>
            <person name="Litvintseva A."/>
            <person name="Chen Y."/>
            <person name="Heitman J."/>
            <person name="Sun S."/>
            <person name="Springer D."/>
            <person name="Dromer F."/>
            <person name="Young S.K."/>
            <person name="Zeng Q."/>
            <person name="Gargeya S."/>
            <person name="Fitzgerald M."/>
            <person name="Abouelleil A."/>
            <person name="Alvarado L."/>
            <person name="Berlin A.M."/>
            <person name="Chapman S.B."/>
            <person name="Dewar J."/>
            <person name="Goldberg J."/>
            <person name="Griggs A."/>
            <person name="Gujja S."/>
            <person name="Hansen M."/>
            <person name="Howarth C."/>
            <person name="Imamovic A."/>
            <person name="Larimer J."/>
            <person name="McCowan C."/>
            <person name="Murphy C."/>
            <person name="Pearson M."/>
            <person name="Priest M."/>
            <person name="Roberts A."/>
            <person name="Saif S."/>
            <person name="Shea T."/>
            <person name="Sykes S."/>
            <person name="Wortman J."/>
            <person name="Nusbaum C."/>
            <person name="Birren B."/>
        </authorList>
    </citation>
    <scope>NUCLEOTIDE SEQUENCE [LARGE SCALE GENOMIC DNA]</scope>
    <source>
        <strain evidence="9 10">CBS 10435</strain>
    </source>
</reference>
<organism evidence="9 10">
    <name type="scientific">Kwoniella mangroviensis CBS 10435</name>
    <dbReference type="NCBI Taxonomy" id="1331196"/>
    <lineage>
        <taxon>Eukaryota</taxon>
        <taxon>Fungi</taxon>
        <taxon>Dikarya</taxon>
        <taxon>Basidiomycota</taxon>
        <taxon>Agaricomycotina</taxon>
        <taxon>Tremellomycetes</taxon>
        <taxon>Tremellales</taxon>
        <taxon>Cryptococcaceae</taxon>
        <taxon>Kwoniella</taxon>
    </lineage>
</organism>
<evidence type="ECO:0000256" key="6">
    <source>
        <dbReference type="ARBA" id="ARBA00023136"/>
    </source>
</evidence>
<gene>
    <name evidence="9" type="ORF">L486_08490</name>
</gene>
<protein>
    <recommendedName>
        <fullName evidence="8">Sulfotransferase domain-containing protein</fullName>
    </recommendedName>
</protein>
<proteinExistence type="predicted"/>
<dbReference type="Proteomes" id="UP000092583">
    <property type="component" value="Unassembled WGS sequence"/>
</dbReference>
<feature type="transmembrane region" description="Helical" evidence="7">
    <location>
        <begin position="36"/>
        <end position="57"/>
    </location>
</feature>
<dbReference type="GO" id="GO:0046964">
    <property type="term" value="F:3'-phosphoadenosine 5'-phosphosulfate transmembrane transporter activity"/>
    <property type="evidence" value="ECO:0007669"/>
    <property type="project" value="TreeGrafter"/>
</dbReference>
<evidence type="ECO:0000256" key="3">
    <source>
        <dbReference type="ARBA" id="ARBA00022597"/>
    </source>
</evidence>
<feature type="transmembrane region" description="Helical" evidence="7">
    <location>
        <begin position="252"/>
        <end position="277"/>
    </location>
</feature>
<dbReference type="PANTHER" id="PTHR10778:SF13">
    <property type="entry name" value="ADENOSINE 3'-PHOSPHO 5'-PHOSPHOSULFATE TRANSPORTER 1"/>
    <property type="match status" value="1"/>
</dbReference>
<dbReference type="PANTHER" id="PTHR10778">
    <property type="entry name" value="SOLUTE CARRIER FAMILY 35 MEMBER B"/>
    <property type="match status" value="1"/>
</dbReference>
<keyword evidence="2" id="KW-0813">Transport</keyword>
<evidence type="ECO:0000256" key="2">
    <source>
        <dbReference type="ARBA" id="ARBA00022448"/>
    </source>
</evidence>
<keyword evidence="3" id="KW-0762">Sugar transport</keyword>